<dbReference type="STRING" id="1547922.ISF6_3413"/>
<accession>A0A0K8NUC0</accession>
<evidence type="ECO:0000259" key="2">
    <source>
        <dbReference type="Pfam" id="PF12680"/>
    </source>
</evidence>
<sequence>MFKSLARTFTFAATALTLAAGSAFAAPSDDARTHFQAIASGDTQIVMRGYADQAQLNWVGGPLDGTYATTDAIRGTWEKFGKAVGPLKLTIGSIEESANPKGATVSANVVFEGKMPIKVRYVLTYREGKIVSETWQIDPKLAVAAAY</sequence>
<comment type="caution">
    <text evidence="3">The sequence shown here is derived from an EMBL/GenBank/DDBJ whole genome shotgun (WGS) entry which is preliminary data.</text>
</comment>
<reference evidence="4" key="1">
    <citation type="submission" date="2015-07" db="EMBL/GenBank/DDBJ databases">
        <title>Discovery of a poly(ethylene terephthalate assimilation.</title>
        <authorList>
            <person name="Yoshida S."/>
            <person name="Hiraga K."/>
            <person name="Takehana T."/>
            <person name="Taniguchi I."/>
            <person name="Yamaji H."/>
            <person name="Maeda Y."/>
            <person name="Toyohara K."/>
            <person name="Miyamoto K."/>
            <person name="Kimura Y."/>
            <person name="Oda K."/>
        </authorList>
    </citation>
    <scope>NUCLEOTIDE SEQUENCE [LARGE SCALE GENOMIC DNA]</scope>
    <source>
        <strain evidence="4">NBRC 110686 / TISTR 2288 / 201-F6</strain>
    </source>
</reference>
<organism evidence="3 4">
    <name type="scientific">Piscinibacter sakaiensis</name>
    <name type="common">Ideonella sakaiensis</name>
    <dbReference type="NCBI Taxonomy" id="1547922"/>
    <lineage>
        <taxon>Bacteria</taxon>
        <taxon>Pseudomonadati</taxon>
        <taxon>Pseudomonadota</taxon>
        <taxon>Betaproteobacteria</taxon>
        <taxon>Burkholderiales</taxon>
        <taxon>Sphaerotilaceae</taxon>
        <taxon>Piscinibacter</taxon>
    </lineage>
</organism>
<dbReference type="OrthoDB" id="8902994at2"/>
<keyword evidence="4" id="KW-1185">Reference proteome</keyword>
<feature type="signal peptide" evidence="1">
    <location>
        <begin position="1"/>
        <end position="25"/>
    </location>
</feature>
<keyword evidence="1" id="KW-0732">Signal</keyword>
<dbReference type="InterPro" id="IPR032710">
    <property type="entry name" value="NTF2-like_dom_sf"/>
</dbReference>
<proteinExistence type="predicted"/>
<name>A0A0K8NUC0_PISS1</name>
<dbReference type="Proteomes" id="UP000037660">
    <property type="component" value="Unassembled WGS sequence"/>
</dbReference>
<dbReference type="AlphaFoldDB" id="A0A0K8NUC0"/>
<reference evidence="3 4" key="2">
    <citation type="journal article" date="2016" name="Science">
        <title>A bacterium that degrades and assimilates poly(ethylene terephthalate).</title>
        <authorList>
            <person name="Yoshida S."/>
            <person name="Hiraga K."/>
            <person name="Takehana T."/>
            <person name="Taniguchi I."/>
            <person name="Yamaji H."/>
            <person name="Maeda Y."/>
            <person name="Toyohara K."/>
            <person name="Miyamoto K."/>
            <person name="Kimura Y."/>
            <person name="Oda K."/>
        </authorList>
    </citation>
    <scope>NUCLEOTIDE SEQUENCE [LARGE SCALE GENOMIC DNA]</scope>
    <source>
        <strain evidence="4">NBRC 110686 / TISTR 2288 / 201-F6</strain>
    </source>
</reference>
<dbReference type="InterPro" id="IPR037401">
    <property type="entry name" value="SnoaL-like"/>
</dbReference>
<protein>
    <recommendedName>
        <fullName evidence="2">SnoaL-like domain-containing protein</fullName>
    </recommendedName>
</protein>
<evidence type="ECO:0000313" key="4">
    <source>
        <dbReference type="Proteomes" id="UP000037660"/>
    </source>
</evidence>
<evidence type="ECO:0000256" key="1">
    <source>
        <dbReference type="SAM" id="SignalP"/>
    </source>
</evidence>
<dbReference type="Pfam" id="PF12680">
    <property type="entry name" value="SnoaL_2"/>
    <property type="match status" value="1"/>
</dbReference>
<dbReference type="EMBL" id="BBYR01000005">
    <property type="protein sequence ID" value="GAP33987.1"/>
    <property type="molecule type" value="Genomic_DNA"/>
</dbReference>
<dbReference type="RefSeq" id="WP_054018145.1">
    <property type="nucleotide sequence ID" value="NZ_BBYR01000005.1"/>
</dbReference>
<feature type="chain" id="PRO_5005513371" description="SnoaL-like domain-containing protein" evidence="1">
    <location>
        <begin position="26"/>
        <end position="147"/>
    </location>
</feature>
<dbReference type="SUPFAM" id="SSF54427">
    <property type="entry name" value="NTF2-like"/>
    <property type="match status" value="1"/>
</dbReference>
<gene>
    <name evidence="3" type="ORF">ISF6_3413</name>
</gene>
<dbReference type="Gene3D" id="3.10.450.50">
    <property type="match status" value="1"/>
</dbReference>
<feature type="domain" description="SnoaL-like" evidence="2">
    <location>
        <begin position="32"/>
        <end position="132"/>
    </location>
</feature>
<evidence type="ECO:0000313" key="3">
    <source>
        <dbReference type="EMBL" id="GAP33987.1"/>
    </source>
</evidence>